<dbReference type="GO" id="GO:0140567">
    <property type="term" value="F:membrane protein dislocase activity"/>
    <property type="evidence" value="ECO:0007669"/>
    <property type="project" value="UniProtKB-ARBA"/>
</dbReference>
<dbReference type="Gene3D" id="1.10.8.60">
    <property type="match status" value="1"/>
</dbReference>
<keyword evidence="5" id="KW-0645">Protease</keyword>
<dbReference type="GO" id="GO:0005524">
    <property type="term" value="F:ATP binding"/>
    <property type="evidence" value="ECO:0007669"/>
    <property type="project" value="UniProtKB-KW"/>
</dbReference>
<keyword evidence="9" id="KW-0378">Hydrolase</keyword>
<feature type="compositionally biased region" description="Basic and acidic residues" evidence="18">
    <location>
        <begin position="478"/>
        <end position="518"/>
    </location>
</feature>
<keyword evidence="10" id="KW-0862">Zinc</keyword>
<dbReference type="SUPFAM" id="SSF52540">
    <property type="entry name" value="P-loop containing nucleoside triphosphate hydrolases"/>
    <property type="match status" value="1"/>
</dbReference>
<dbReference type="InterPro" id="IPR000642">
    <property type="entry name" value="Peptidase_M41"/>
</dbReference>
<dbReference type="GO" id="GO:0004176">
    <property type="term" value="F:ATP-dependent peptidase activity"/>
    <property type="evidence" value="ECO:0007669"/>
    <property type="project" value="InterPro"/>
</dbReference>
<dbReference type="OrthoDB" id="1413014at2759"/>
<comment type="catalytic activity">
    <reaction evidence="16">
        <text>ATP + H2O = ADP + phosphate + H(+)</text>
        <dbReference type="Rhea" id="RHEA:13065"/>
        <dbReference type="ChEBI" id="CHEBI:15377"/>
        <dbReference type="ChEBI" id="CHEBI:15378"/>
        <dbReference type="ChEBI" id="CHEBI:30616"/>
        <dbReference type="ChEBI" id="CHEBI:43474"/>
        <dbReference type="ChEBI" id="CHEBI:456216"/>
    </reaction>
    <physiologicalReaction direction="left-to-right" evidence="16">
        <dbReference type="Rhea" id="RHEA:13066"/>
    </physiologicalReaction>
</comment>
<dbReference type="GO" id="GO:0004222">
    <property type="term" value="F:metalloendopeptidase activity"/>
    <property type="evidence" value="ECO:0007669"/>
    <property type="project" value="InterPro"/>
</dbReference>
<dbReference type="InterPro" id="IPR050928">
    <property type="entry name" value="ATP-dep_Zn_Metalloprotease"/>
</dbReference>
<dbReference type="PANTHER" id="PTHR43655">
    <property type="entry name" value="ATP-DEPENDENT PROTEASE"/>
    <property type="match status" value="1"/>
</dbReference>
<keyword evidence="8" id="KW-0547">Nucleotide-binding</keyword>
<dbReference type="GO" id="GO:0097002">
    <property type="term" value="C:mitochondrial inner boundary membrane"/>
    <property type="evidence" value="ECO:0007669"/>
    <property type="project" value="UniProtKB-ARBA"/>
</dbReference>
<dbReference type="AlphaFoldDB" id="A0A0A8LCW1"/>
<name>A0A0A8LCW1_9SACH</name>
<dbReference type="InterPro" id="IPR011546">
    <property type="entry name" value="Pept_M41_FtsH_extracell"/>
</dbReference>
<dbReference type="Pfam" id="PF01434">
    <property type="entry name" value="Peptidase_M41"/>
    <property type="match status" value="1"/>
</dbReference>
<evidence type="ECO:0000256" key="18">
    <source>
        <dbReference type="SAM" id="MobiDB-lite"/>
    </source>
</evidence>
<dbReference type="Proteomes" id="UP000031516">
    <property type="component" value="Unassembled WGS sequence"/>
</dbReference>
<dbReference type="InterPro" id="IPR003960">
    <property type="entry name" value="ATPase_AAA_CS"/>
</dbReference>
<comment type="similarity">
    <text evidence="4">In the N-terminal section; belongs to the AAA ATPase family.</text>
</comment>
<feature type="compositionally biased region" description="Basic and acidic residues" evidence="18">
    <location>
        <begin position="1148"/>
        <end position="1198"/>
    </location>
</feature>
<dbReference type="Gene3D" id="3.40.1690.20">
    <property type="match status" value="1"/>
</dbReference>
<evidence type="ECO:0000313" key="20">
    <source>
        <dbReference type="EMBL" id="CDO96040.1"/>
    </source>
</evidence>
<evidence type="ECO:0000256" key="17">
    <source>
        <dbReference type="ARBA" id="ARBA00065348"/>
    </source>
</evidence>
<dbReference type="EMBL" id="CCBQ010000046">
    <property type="protein sequence ID" value="CDO96040.1"/>
    <property type="molecule type" value="Genomic_DNA"/>
</dbReference>
<dbReference type="InterPro" id="IPR003959">
    <property type="entry name" value="ATPase_AAA_core"/>
</dbReference>
<dbReference type="InterPro" id="IPR005936">
    <property type="entry name" value="FtsH"/>
</dbReference>
<keyword evidence="14" id="KW-0496">Mitochondrion</keyword>
<evidence type="ECO:0000259" key="19">
    <source>
        <dbReference type="SMART" id="SM00382"/>
    </source>
</evidence>
<dbReference type="GO" id="GO:0008270">
    <property type="term" value="F:zinc ion binding"/>
    <property type="evidence" value="ECO:0007669"/>
    <property type="project" value="InterPro"/>
</dbReference>
<evidence type="ECO:0000256" key="4">
    <source>
        <dbReference type="ARBA" id="ARBA00010550"/>
    </source>
</evidence>
<dbReference type="NCBIfam" id="TIGR01241">
    <property type="entry name" value="FtsH_fam"/>
    <property type="match status" value="1"/>
</dbReference>
<keyword evidence="7" id="KW-0479">Metal-binding</keyword>
<evidence type="ECO:0000256" key="14">
    <source>
        <dbReference type="ARBA" id="ARBA00023128"/>
    </source>
</evidence>
<dbReference type="Gene3D" id="1.20.58.760">
    <property type="entry name" value="Peptidase M41"/>
    <property type="match status" value="1"/>
</dbReference>
<dbReference type="GO" id="GO:0034982">
    <property type="term" value="P:mitochondrial protein processing"/>
    <property type="evidence" value="ECO:0007669"/>
    <property type="project" value="TreeGrafter"/>
</dbReference>
<feature type="compositionally biased region" description="Basic and acidic residues" evidence="18">
    <location>
        <begin position="93"/>
        <end position="103"/>
    </location>
</feature>
<dbReference type="MEROPS" id="M41.003"/>
<feature type="compositionally biased region" description="Acidic residues" evidence="18">
    <location>
        <begin position="48"/>
        <end position="62"/>
    </location>
</feature>
<reference evidence="20 21" key="1">
    <citation type="submission" date="2014-03" db="EMBL/GenBank/DDBJ databases">
        <title>The genome of Kluyveromyces dobzhanskii.</title>
        <authorList>
            <person name="Nystedt B."/>
            <person name="Astrom S."/>
        </authorList>
    </citation>
    <scope>NUCLEOTIDE SEQUENCE [LARGE SCALE GENOMIC DNA]</scope>
    <source>
        <strain evidence="20 21">CBS 2104</strain>
    </source>
</reference>
<organism evidence="20 21">
    <name type="scientific">Kluyveromyces dobzhanskii CBS 2104</name>
    <dbReference type="NCBI Taxonomy" id="1427455"/>
    <lineage>
        <taxon>Eukaryota</taxon>
        <taxon>Fungi</taxon>
        <taxon>Dikarya</taxon>
        <taxon>Ascomycota</taxon>
        <taxon>Saccharomycotina</taxon>
        <taxon>Saccharomycetes</taxon>
        <taxon>Saccharomycetales</taxon>
        <taxon>Saccharomycetaceae</taxon>
        <taxon>Kluyveromyces</taxon>
    </lineage>
</organism>
<keyword evidence="21" id="KW-1185">Reference proteome</keyword>
<dbReference type="GO" id="GO:0005745">
    <property type="term" value="C:m-AAA complex"/>
    <property type="evidence" value="ECO:0007669"/>
    <property type="project" value="TreeGrafter"/>
</dbReference>
<dbReference type="FunFam" id="3.40.50.300:FF:000001">
    <property type="entry name" value="ATP-dependent zinc metalloprotease FtsH"/>
    <property type="match status" value="1"/>
</dbReference>
<dbReference type="InterPro" id="IPR037219">
    <property type="entry name" value="Peptidase_M41-like"/>
</dbReference>
<dbReference type="GO" id="GO:0065003">
    <property type="term" value="P:protein-containing complex assembly"/>
    <property type="evidence" value="ECO:0007669"/>
    <property type="project" value="UniProtKB-ARBA"/>
</dbReference>
<feature type="region of interest" description="Disordered" evidence="18">
    <location>
        <begin position="478"/>
        <end position="522"/>
    </location>
</feature>
<dbReference type="Pfam" id="PF00004">
    <property type="entry name" value="AAA"/>
    <property type="match status" value="1"/>
</dbReference>
<dbReference type="FunFam" id="1.10.8.60:FF:000019">
    <property type="entry name" value="AFG3-like AAA ATPase 2"/>
    <property type="match status" value="1"/>
</dbReference>
<evidence type="ECO:0000256" key="13">
    <source>
        <dbReference type="ARBA" id="ARBA00023049"/>
    </source>
</evidence>
<comment type="similarity">
    <text evidence="3">In the C-terminal section; belongs to the peptidase M41 family.</text>
</comment>
<evidence type="ECO:0000256" key="3">
    <source>
        <dbReference type="ARBA" id="ARBA00010044"/>
    </source>
</evidence>
<dbReference type="InterPro" id="IPR003593">
    <property type="entry name" value="AAA+_ATPase"/>
</dbReference>
<dbReference type="Pfam" id="PF08624">
    <property type="entry name" value="CRC_subunit"/>
    <property type="match status" value="1"/>
</dbReference>
<dbReference type="FunFam" id="1.20.58.760:FF:000003">
    <property type="entry name" value="AFG3-like AAA ATPase 2"/>
    <property type="match status" value="1"/>
</dbReference>
<feature type="compositionally biased region" description="Acidic residues" evidence="18">
    <location>
        <begin position="30"/>
        <end position="40"/>
    </location>
</feature>
<dbReference type="SUPFAM" id="SSF140990">
    <property type="entry name" value="FtsH protease domain-like"/>
    <property type="match status" value="1"/>
</dbReference>
<dbReference type="GO" id="GO:0030163">
    <property type="term" value="P:protein catabolic process"/>
    <property type="evidence" value="ECO:0007669"/>
    <property type="project" value="UniProtKB-ARBA"/>
</dbReference>
<evidence type="ECO:0000256" key="1">
    <source>
        <dbReference type="ARBA" id="ARBA00001947"/>
    </source>
</evidence>
<dbReference type="InterPro" id="IPR013933">
    <property type="entry name" value="CRC_Rsc7/Swp82"/>
</dbReference>
<accession>A0A0A8LCW1</accession>
<gene>
    <name evidence="20" type="ORF">KLDO_g4260</name>
</gene>
<evidence type="ECO:0000256" key="15">
    <source>
        <dbReference type="ARBA" id="ARBA00023136"/>
    </source>
</evidence>
<evidence type="ECO:0000256" key="2">
    <source>
        <dbReference type="ARBA" id="ARBA00004225"/>
    </source>
</evidence>
<feature type="region of interest" description="Disordered" evidence="18">
    <location>
        <begin position="1"/>
        <end position="117"/>
    </location>
</feature>
<dbReference type="Pfam" id="PF17862">
    <property type="entry name" value="AAA_lid_3"/>
    <property type="match status" value="1"/>
</dbReference>
<dbReference type="PANTHER" id="PTHR43655:SF14">
    <property type="entry name" value="MITOCHONDRIAL RESPIRATORY CHAIN COMPLEXES ASSEMBLY PROTEIN YTA12"/>
    <property type="match status" value="1"/>
</dbReference>
<dbReference type="GO" id="GO:0006465">
    <property type="term" value="P:signal peptide processing"/>
    <property type="evidence" value="ECO:0007669"/>
    <property type="project" value="UniProtKB-ARBA"/>
</dbReference>
<evidence type="ECO:0000256" key="9">
    <source>
        <dbReference type="ARBA" id="ARBA00022801"/>
    </source>
</evidence>
<comment type="caution">
    <text evidence="20">The sequence shown here is derived from an EMBL/GenBank/DDBJ whole genome shotgun (WGS) entry which is preliminary data.</text>
</comment>
<feature type="domain" description="AAA+ ATPase" evidence="19">
    <location>
        <begin position="734"/>
        <end position="874"/>
    </location>
</feature>
<dbReference type="InterPro" id="IPR041569">
    <property type="entry name" value="AAA_lid_3"/>
</dbReference>
<evidence type="ECO:0000256" key="11">
    <source>
        <dbReference type="ARBA" id="ARBA00022840"/>
    </source>
</evidence>
<keyword evidence="12" id="KW-1133">Transmembrane helix</keyword>
<comment type="subunit">
    <text evidence="17">Component of the 850 kDa m-AAA protease complex, a heterohexamer composed of YTA12/RCA1 and YTA10/AFG3. Associates with the prohibitin complex, composed of PHB1 and PHB2, inhibiting the activity of the m-AAA protease complex.</text>
</comment>
<dbReference type="HAMAP" id="MF_01458">
    <property type="entry name" value="FtsH"/>
    <property type="match status" value="1"/>
</dbReference>
<evidence type="ECO:0000256" key="12">
    <source>
        <dbReference type="ARBA" id="ARBA00022989"/>
    </source>
</evidence>
<feature type="region of interest" description="Disordered" evidence="18">
    <location>
        <begin position="1148"/>
        <end position="1205"/>
    </location>
</feature>
<keyword evidence="6" id="KW-0812">Transmembrane</keyword>
<dbReference type="SMART" id="SM00382">
    <property type="entry name" value="AAA"/>
    <property type="match status" value="1"/>
</dbReference>
<dbReference type="GO" id="GO:0016887">
    <property type="term" value="F:ATP hydrolysis activity"/>
    <property type="evidence" value="ECO:0007669"/>
    <property type="project" value="InterPro"/>
</dbReference>
<comment type="subcellular location">
    <subcellularLocation>
        <location evidence="2">Mitochondrion membrane</location>
        <topology evidence="2">Multi-pass membrane protein</topology>
    </subcellularLocation>
</comment>
<evidence type="ECO:0000313" key="21">
    <source>
        <dbReference type="Proteomes" id="UP000031516"/>
    </source>
</evidence>
<evidence type="ECO:0000256" key="6">
    <source>
        <dbReference type="ARBA" id="ARBA00022692"/>
    </source>
</evidence>
<keyword evidence="15" id="KW-0472">Membrane</keyword>
<dbReference type="PROSITE" id="PS00674">
    <property type="entry name" value="AAA"/>
    <property type="match status" value="1"/>
</dbReference>
<keyword evidence="13" id="KW-0482">Metalloprotease</keyword>
<evidence type="ECO:0000256" key="10">
    <source>
        <dbReference type="ARBA" id="ARBA00022833"/>
    </source>
</evidence>
<comment type="cofactor">
    <cofactor evidence="1">
        <name>Zn(2+)</name>
        <dbReference type="ChEBI" id="CHEBI:29105"/>
    </cofactor>
</comment>
<proteinExistence type="inferred from homology"/>
<dbReference type="CDD" id="cd19501">
    <property type="entry name" value="RecA-like_FtsH"/>
    <property type="match status" value="1"/>
</dbReference>
<evidence type="ECO:0000256" key="7">
    <source>
        <dbReference type="ARBA" id="ARBA00022723"/>
    </source>
</evidence>
<dbReference type="InterPro" id="IPR027417">
    <property type="entry name" value="P-loop_NTPase"/>
</dbReference>
<evidence type="ECO:0000256" key="8">
    <source>
        <dbReference type="ARBA" id="ARBA00022741"/>
    </source>
</evidence>
<dbReference type="Pfam" id="PF06480">
    <property type="entry name" value="FtsH_ext"/>
    <property type="match status" value="1"/>
</dbReference>
<evidence type="ECO:0000256" key="16">
    <source>
        <dbReference type="ARBA" id="ARBA00048778"/>
    </source>
</evidence>
<keyword evidence="11" id="KW-0067">ATP-binding</keyword>
<dbReference type="Gene3D" id="3.40.50.300">
    <property type="entry name" value="P-loop containing nucleotide triphosphate hydrolases"/>
    <property type="match status" value="1"/>
</dbReference>
<evidence type="ECO:0000256" key="5">
    <source>
        <dbReference type="ARBA" id="ARBA00022670"/>
    </source>
</evidence>
<sequence length="1205" mass="135652">MASPVTERSRKGARASRSANKATNYKIDTDDLDIEEDEKDEEYHNAANDDDYDDDPDAEAEAEGTSSRSRRKTQSATPVPVTLATRGRPSKRKREEDSSDPSKQKLPYPVDGNGSPYPIINDEYQLPEDAEGETKISKNGDLLGGRQFAVRTFTVQARGEVKYMLSTEPARAVGFRDSYLFFQYHPNLYKLIISQSERDELITRGVLPYSYRNRIIALVTARSVFREFGAKVIVDGKNITDDYYATKIRASGKVKEGTLARETSHTAVAGRNVHGIDIPQQLSVNPSKNAVEFFDKRNHNIPATSNISSTNWLYHHAAACSRFNSDLFYDRERILLIENLGLRDIYTNVLHIPQSTQSTKVVSLKKVKGNSNQVMYETKIKSLDLARPCTGLSDVPTSMYEDILDEDIVAAIEEQKRFESSPSLVTWIQNRFEQDPTDDDVDKIRKDVKKYIDDLNNDTALGMDERKKKIEEQLQRLKDAVKRQQERDETEEKSNDPFYHERQKSPEESAKKGSKEKMNFTPNDSNMMTVNVNLFKVGLTLTILAFILHRLNTMEEQRELTWQEFRNQLLVKGYVSKLVVINNNLVKVVLNDNGKNQPEHMGHDFYFFTIGSVESFEHKLKKAQDELDIAEDFRIPVLYTREGNWVKLAFQILPTALLIAGLIWITTKGASAAGGGPGGLFNVRKSKARKFNKDTDVKVNFKDVAGCDEAKEEIMEFVSFLKEPIRYERMGAKIPRGAILSGPPGTGKTLLAKATAGEAGVPFYSVSGSEFVEMFVGVGASRVRDLFKTARENAPAIIFVDEIDAIGKARQKGNFSGANDERENTLNQLLVEMDGFTTADHVVVLAGTNRPDVLDQALMRPGRFDRHINIDRPELQGRKEIFKVHLRKITLAGDLGDLQNRLATLTPGFSGADIANVCNEAALIAARNDCNAVRLEHFEQAIERVIGGVERKSKLLAPQEKKVVAYHEAGHAVCGWYLEYADPLLKVSIIPRGQGALGYAQYLPGDMYLLSEQQIKDRMTMALGGRVSEELHFPSVTSGASDDFKKVTRMATAMVTELGMSDKIGWVNFAKKSENDLTKPFSEETGAIVDSEVYRIVQECHTRCTDLLKEKAEDVEKIAQLLLKKEVLTREDMIRLLGKRPFPERNDAFDKYLNERETKKIKDQEEANDIKNKESNKNDQHEDEGKDNGNSSNRKDSENVDPNVL</sequence>
<protein>
    <submittedName>
        <fullName evidence="20">WGS project CCBQ000000000 data, contig 00010</fullName>
    </submittedName>
</protein>